<dbReference type="InterPro" id="IPR000667">
    <property type="entry name" value="Peptidase_S13"/>
</dbReference>
<protein>
    <submittedName>
        <fullName evidence="3 4">Penicillin-binding exported protein</fullName>
    </submittedName>
</protein>
<dbReference type="GO" id="GO:0000270">
    <property type="term" value="P:peptidoglycan metabolic process"/>
    <property type="evidence" value="ECO:0007669"/>
    <property type="project" value="TreeGrafter"/>
</dbReference>
<organism evidence="4">
    <name type="scientific">Pseudomonas fluorescens (strain SBW25)</name>
    <dbReference type="NCBI Taxonomy" id="216595"/>
    <lineage>
        <taxon>Bacteria</taxon>
        <taxon>Pseudomonadati</taxon>
        <taxon>Pseudomonadota</taxon>
        <taxon>Gammaproteobacteria</taxon>
        <taxon>Pseudomonadales</taxon>
        <taxon>Pseudomonadaceae</taxon>
        <taxon>Pseudomonas</taxon>
    </lineage>
</organism>
<evidence type="ECO:0000256" key="1">
    <source>
        <dbReference type="ARBA" id="ARBA00006096"/>
    </source>
</evidence>
<dbReference type="Gene3D" id="3.40.710.10">
    <property type="entry name" value="DD-peptidase/beta-lactamase superfamily"/>
    <property type="match status" value="2"/>
</dbReference>
<dbReference type="SUPFAM" id="SSF56601">
    <property type="entry name" value="beta-lactamase/transpeptidase-like"/>
    <property type="match status" value="1"/>
</dbReference>
<sequence>MTPCGKPARHRGRELVALPPLTALRTTLLMYFGKCLHTRGMLVGLSLLLGGCASVSQTSTPGTLDHLMADPALNGATVSLMVRDARSGSTLYQHNPRTRVIPASNLKLLTTAAAMDVLGPQYRFSTQLLGNGTQQGERLSGNLYLRGLGDPTTQFADYQALAAQLAGQGVRQVQGDLVFDDTWFDAERLGVDWAQDDESTYYGAQISALTVSPNADFDAGTLLVTAKAPVAVGQPVSVVVSPSTDYVQLNNRAVSGPGNTYGITRQHGTNLLQLTGALAPGKQSRQWVSVWEPTQLVANLFEQALAQQGIQVLGRRVIGGTSPATARVLAEHQSAPLQELITPLLKLSNNNMSEALLKAMGRKTANAGTAQAGVAAVADFMRRQGLDPMTLSQVDGSGLSRRNWVSSQNLTDLLLAAAKQPWFEAWYNALPIAGDPDRMTGGSLRYRLRGTAAQNNLHAKTGSMAGVSSLSGYITDADGRRLVFSMISNNYVSDATPIRALENRVALALSQWHD</sequence>
<dbReference type="GO" id="GO:0004185">
    <property type="term" value="F:serine-type carboxypeptidase activity"/>
    <property type="evidence" value="ECO:0007669"/>
    <property type="project" value="InterPro"/>
</dbReference>
<reference evidence="4" key="1">
    <citation type="journal article" date="2009" name="Genome Biol.">
        <title>Genomic and genetic analyses of diversity and plant interactions of Pseudomonas fluorescens.</title>
        <authorList>
            <person name="Silby M.W."/>
            <person name="Cerdeno-Tarraga A.M."/>
            <person name="Vernikos G.S."/>
            <person name="Giddens S.R."/>
            <person name="Jackson R.W."/>
            <person name="Preston G.M."/>
            <person name="Zhang X.X."/>
            <person name="Moon C.D."/>
            <person name="Gehrig S.M."/>
            <person name="Godfrey S.A."/>
            <person name="Knight C.G."/>
            <person name="Malone J.G."/>
            <person name="Robinson Z."/>
            <person name="Spiers A.J."/>
            <person name="Harris S."/>
            <person name="Challis G.L."/>
            <person name="Yaxley A.M."/>
            <person name="Harris D."/>
            <person name="Seeger K."/>
            <person name="Murphy L."/>
            <person name="Rutter S."/>
            <person name="Squares R."/>
            <person name="Quail M.A."/>
            <person name="Saunders E."/>
            <person name="Mavromatis K."/>
            <person name="Brettin T.S."/>
            <person name="Bentley S.D."/>
            <person name="Hothersall J."/>
            <person name="Stephens E."/>
            <person name="Thomas C.M."/>
            <person name="Parkhill J."/>
            <person name="Levy S.B."/>
            <person name="Rainey P.B."/>
            <person name="Thomson N.R."/>
        </authorList>
    </citation>
    <scope>NUCLEOTIDE SEQUENCE [LARGE SCALE GENOMIC DNA]</scope>
    <source>
        <strain evidence="4">SBW25</strain>
    </source>
</reference>
<dbReference type="KEGG" id="pfs:PFLU_1023"/>
<dbReference type="HOGENOM" id="CLU_017692_1_2_6"/>
<dbReference type="PANTHER" id="PTHR30023">
    <property type="entry name" value="D-ALANYL-D-ALANINE CARBOXYPEPTIDASE"/>
    <property type="match status" value="1"/>
</dbReference>
<accession>C3K5C8</accession>
<evidence type="ECO:0000256" key="2">
    <source>
        <dbReference type="ARBA" id="ARBA00022801"/>
    </source>
</evidence>
<dbReference type="NCBIfam" id="TIGR00666">
    <property type="entry name" value="PBP4"/>
    <property type="match status" value="1"/>
</dbReference>
<dbReference type="MEROPS" id="S13.002"/>
<dbReference type="Pfam" id="PF02113">
    <property type="entry name" value="Peptidase_S13"/>
    <property type="match status" value="1"/>
</dbReference>
<dbReference type="PANTHER" id="PTHR30023:SF0">
    <property type="entry name" value="PENICILLIN-SENSITIVE CARBOXYPEPTIDASE A"/>
    <property type="match status" value="1"/>
</dbReference>
<evidence type="ECO:0000313" key="3">
    <source>
        <dbReference type="EMBL" id="CAI2795327.1"/>
    </source>
</evidence>
<dbReference type="AlphaFoldDB" id="C3K5C8"/>
<reference evidence="3" key="2">
    <citation type="submission" date="2023-10" db="EMBL/GenBank/DDBJ databases">
        <authorList>
            <person name="Fortmann-Grote C."/>
        </authorList>
    </citation>
    <scope>NUCLEOTIDE SEQUENCE</scope>
    <source>
        <strain evidence="3">SBW25</strain>
    </source>
</reference>
<comment type="similarity">
    <text evidence="1">Belongs to the peptidase S13 family.</text>
</comment>
<evidence type="ECO:0000313" key="4">
    <source>
        <dbReference type="EMBL" id="CAY47287.1"/>
    </source>
</evidence>
<dbReference type="eggNOG" id="COG2027">
    <property type="taxonomic scope" value="Bacteria"/>
</dbReference>
<gene>
    <name evidence="4" type="ordered locus">PFLU_1023</name>
</gene>
<dbReference type="PRINTS" id="PR00922">
    <property type="entry name" value="DADACBPTASE3"/>
</dbReference>
<dbReference type="EMBL" id="OV986001">
    <property type="protein sequence ID" value="CAI2795327.1"/>
    <property type="molecule type" value="Genomic_DNA"/>
</dbReference>
<dbReference type="GO" id="GO:0006508">
    <property type="term" value="P:proteolysis"/>
    <property type="evidence" value="ECO:0007669"/>
    <property type="project" value="InterPro"/>
</dbReference>
<name>C3K5C8_PSEFS</name>
<dbReference type="Gene3D" id="3.50.80.20">
    <property type="entry name" value="D-Ala-D-Ala carboxypeptidase C, peptidase S13"/>
    <property type="match status" value="1"/>
</dbReference>
<keyword evidence="2" id="KW-0378">Hydrolase</keyword>
<dbReference type="Proteomes" id="UP001152918">
    <property type="component" value="Chromosome"/>
</dbReference>
<proteinExistence type="inferred from homology"/>
<dbReference type="EMBL" id="AM181176">
    <property type="protein sequence ID" value="CAY47287.1"/>
    <property type="molecule type" value="Genomic_DNA"/>
</dbReference>
<dbReference type="InterPro" id="IPR012338">
    <property type="entry name" value="Beta-lactam/transpept-like"/>
</dbReference>